<evidence type="ECO:0000313" key="2">
    <source>
        <dbReference type="EMBL" id="HCL01717.1"/>
    </source>
</evidence>
<dbReference type="AlphaFoldDB" id="A0A3D2X4S9"/>
<keyword evidence="1" id="KW-0472">Membrane</keyword>
<name>A0A3D2X4S9_9FIRM</name>
<dbReference type="PANTHER" id="PTHR36833:SF1">
    <property type="entry name" value="INTEGRAL MEMBRANE TRANSPORT PROTEIN"/>
    <property type="match status" value="1"/>
</dbReference>
<dbReference type="InterPro" id="IPR010390">
    <property type="entry name" value="ABC-2_transporter-like"/>
</dbReference>
<comment type="caution">
    <text evidence="2">The sequence shown here is derived from an EMBL/GenBank/DDBJ whole genome shotgun (WGS) entry which is preliminary data.</text>
</comment>
<feature type="transmembrane region" description="Helical" evidence="1">
    <location>
        <begin position="20"/>
        <end position="41"/>
    </location>
</feature>
<evidence type="ECO:0000313" key="3">
    <source>
        <dbReference type="Proteomes" id="UP000262969"/>
    </source>
</evidence>
<gene>
    <name evidence="2" type="ORF">DHW61_04760</name>
</gene>
<proteinExistence type="predicted"/>
<organism evidence="2 3">
    <name type="scientific">Lachnoclostridium phytofermentans</name>
    <dbReference type="NCBI Taxonomy" id="66219"/>
    <lineage>
        <taxon>Bacteria</taxon>
        <taxon>Bacillati</taxon>
        <taxon>Bacillota</taxon>
        <taxon>Clostridia</taxon>
        <taxon>Lachnospirales</taxon>
        <taxon>Lachnospiraceae</taxon>
    </lineage>
</organism>
<dbReference type="Proteomes" id="UP000262969">
    <property type="component" value="Unassembled WGS sequence"/>
</dbReference>
<dbReference type="Pfam" id="PF06182">
    <property type="entry name" value="ABC2_membrane_6"/>
    <property type="match status" value="1"/>
</dbReference>
<keyword evidence="1" id="KW-0812">Transmembrane</keyword>
<protein>
    <submittedName>
        <fullName evidence="2">ABC transporter permease</fullName>
    </submittedName>
</protein>
<evidence type="ECO:0000256" key="1">
    <source>
        <dbReference type="SAM" id="Phobius"/>
    </source>
</evidence>
<reference evidence="2 3" key="1">
    <citation type="journal article" date="2018" name="Nat. Biotechnol.">
        <title>A standardized bacterial taxonomy based on genome phylogeny substantially revises the tree of life.</title>
        <authorList>
            <person name="Parks D.H."/>
            <person name="Chuvochina M."/>
            <person name="Waite D.W."/>
            <person name="Rinke C."/>
            <person name="Skarshewski A."/>
            <person name="Chaumeil P.A."/>
            <person name="Hugenholtz P."/>
        </authorList>
    </citation>
    <scope>NUCLEOTIDE SEQUENCE [LARGE SCALE GENOMIC DNA]</scope>
    <source>
        <strain evidence="2">UBA11728</strain>
    </source>
</reference>
<feature type="non-terminal residue" evidence="2">
    <location>
        <position position="1"/>
    </location>
</feature>
<keyword evidence="1" id="KW-1133">Transmembrane helix</keyword>
<dbReference type="EMBL" id="DPVV01000166">
    <property type="protein sequence ID" value="HCL01717.1"/>
    <property type="molecule type" value="Genomic_DNA"/>
</dbReference>
<sequence length="90" mass="10341">PILDFLLFQMKDFIQYPITIYNRIIQTTLTFILPFAFINFYPASKILNKDIPTGFHPILQYIGPLVGLILFITSIILWNVGVSKYKSTGT</sequence>
<dbReference type="PANTHER" id="PTHR36833">
    <property type="entry name" value="SLR0610 PROTEIN-RELATED"/>
    <property type="match status" value="1"/>
</dbReference>
<accession>A0A3D2X4S9</accession>
<feature type="transmembrane region" description="Helical" evidence="1">
    <location>
        <begin position="61"/>
        <end position="80"/>
    </location>
</feature>